<dbReference type="GO" id="GO:0005506">
    <property type="term" value="F:iron ion binding"/>
    <property type="evidence" value="ECO:0007669"/>
    <property type="project" value="InterPro"/>
</dbReference>
<sequence>MEGDERMNGNSAVTDRLFTIRYKCDDQSHLIIKERDTCLKCTTKDCNYFCPSDVYEWDKQQKLTTVAYENCIECGTCRIACPSHNIHWVYPKGGHGITYKFG</sequence>
<dbReference type="InterPro" id="IPR007859">
    <property type="entry name" value="ETF-QO/FixX_C"/>
</dbReference>
<feature type="domain" description="4Fe-4S ferredoxin-type" evidence="10">
    <location>
        <begin position="28"/>
        <end position="60"/>
    </location>
</feature>
<keyword evidence="4" id="KW-0813">Transport</keyword>
<evidence type="ECO:0000259" key="10">
    <source>
        <dbReference type="PROSITE" id="PS51379"/>
    </source>
</evidence>
<dbReference type="EMBL" id="VCIW01000003">
    <property type="protein sequence ID" value="TLS52917.1"/>
    <property type="molecule type" value="Genomic_DNA"/>
</dbReference>
<evidence type="ECO:0000256" key="2">
    <source>
        <dbReference type="ARBA" id="ARBA00009192"/>
    </source>
</evidence>
<dbReference type="AlphaFoldDB" id="A0A5R9G917"/>
<comment type="function">
    <text evidence="1">Could be a 3Fe-4S cluster-containing protein.</text>
</comment>
<evidence type="ECO:0000256" key="8">
    <source>
        <dbReference type="ARBA" id="ARBA00023014"/>
    </source>
</evidence>
<keyword evidence="5" id="KW-0479">Metal-binding</keyword>
<dbReference type="SUPFAM" id="SSF54862">
    <property type="entry name" value="4Fe-4S ferredoxins"/>
    <property type="match status" value="1"/>
</dbReference>
<gene>
    <name evidence="11" type="ORF">FE782_05955</name>
</gene>
<dbReference type="PIRSF" id="PIRSF036548">
    <property type="entry name" value="Fdx_FixX"/>
    <property type="match status" value="1"/>
</dbReference>
<evidence type="ECO:0000313" key="12">
    <source>
        <dbReference type="Proteomes" id="UP000309676"/>
    </source>
</evidence>
<dbReference type="Gene3D" id="3.30.70.20">
    <property type="match status" value="1"/>
</dbReference>
<evidence type="ECO:0000256" key="5">
    <source>
        <dbReference type="ARBA" id="ARBA00022723"/>
    </source>
</evidence>
<dbReference type="Pfam" id="PF05187">
    <property type="entry name" value="Fer4_ETF_QO"/>
    <property type="match status" value="1"/>
</dbReference>
<evidence type="ECO:0000256" key="7">
    <source>
        <dbReference type="ARBA" id="ARBA00023004"/>
    </source>
</evidence>
<dbReference type="PANTHER" id="PTHR43082:SF3">
    <property type="entry name" value="FERREDOXIN-LIKE PROTEIN YDIT"/>
    <property type="match status" value="1"/>
</dbReference>
<dbReference type="OrthoDB" id="9800260at2"/>
<proteinExistence type="predicted"/>
<dbReference type="PROSITE" id="PS00198">
    <property type="entry name" value="4FE4S_FER_1"/>
    <property type="match status" value="1"/>
</dbReference>
<feature type="domain" description="4Fe-4S ferredoxin-type" evidence="10">
    <location>
        <begin position="62"/>
        <end position="91"/>
    </location>
</feature>
<reference evidence="11 12" key="1">
    <citation type="submission" date="2019-05" db="EMBL/GenBank/DDBJ databases">
        <authorList>
            <person name="Narsing Rao M.P."/>
            <person name="Li W.J."/>
        </authorList>
    </citation>
    <scope>NUCLEOTIDE SEQUENCE [LARGE SCALE GENOMIC DNA]</scope>
    <source>
        <strain evidence="11 12">SYSU_K30003</strain>
    </source>
</reference>
<evidence type="ECO:0000256" key="9">
    <source>
        <dbReference type="ARBA" id="ARBA00023231"/>
    </source>
</evidence>
<evidence type="ECO:0000256" key="1">
    <source>
        <dbReference type="ARBA" id="ARBA00003208"/>
    </source>
</evidence>
<dbReference type="PROSITE" id="PS51379">
    <property type="entry name" value="4FE4S_FER_2"/>
    <property type="match status" value="2"/>
</dbReference>
<name>A0A5R9G917_9BACL</name>
<evidence type="ECO:0000313" key="11">
    <source>
        <dbReference type="EMBL" id="TLS52917.1"/>
    </source>
</evidence>
<dbReference type="GO" id="GO:0051536">
    <property type="term" value="F:iron-sulfur cluster binding"/>
    <property type="evidence" value="ECO:0007669"/>
    <property type="project" value="UniProtKB-KW"/>
</dbReference>
<keyword evidence="9" id="KW-0535">Nitrogen fixation</keyword>
<dbReference type="InterPro" id="IPR017900">
    <property type="entry name" value="4Fe4S_Fe_S_CS"/>
</dbReference>
<dbReference type="InterPro" id="IPR012206">
    <property type="entry name" value="Fd_FixX"/>
</dbReference>
<comment type="caution">
    <text evidence="11">The sequence shown here is derived from an EMBL/GenBank/DDBJ whole genome shotgun (WGS) entry which is preliminary data.</text>
</comment>
<organism evidence="11 12">
    <name type="scientific">Paenibacillus antri</name>
    <dbReference type="NCBI Taxonomy" id="2582848"/>
    <lineage>
        <taxon>Bacteria</taxon>
        <taxon>Bacillati</taxon>
        <taxon>Bacillota</taxon>
        <taxon>Bacilli</taxon>
        <taxon>Bacillales</taxon>
        <taxon>Paenibacillaceae</taxon>
        <taxon>Paenibacillus</taxon>
    </lineage>
</organism>
<evidence type="ECO:0000256" key="4">
    <source>
        <dbReference type="ARBA" id="ARBA00022448"/>
    </source>
</evidence>
<evidence type="ECO:0000256" key="3">
    <source>
        <dbReference type="ARBA" id="ARBA00020378"/>
    </source>
</evidence>
<comment type="similarity">
    <text evidence="2">To ferredoxins from P.putida and C.tartarivorum, ferredoxin I from A.vinelandii, ferredoxin II from D.desulfuricans.</text>
</comment>
<keyword evidence="8" id="KW-0411">Iron-sulfur</keyword>
<evidence type="ECO:0000256" key="6">
    <source>
        <dbReference type="ARBA" id="ARBA00022982"/>
    </source>
</evidence>
<keyword evidence="12" id="KW-1185">Reference proteome</keyword>
<accession>A0A5R9G917</accession>
<dbReference type="InterPro" id="IPR017896">
    <property type="entry name" value="4Fe4S_Fe-S-bd"/>
</dbReference>
<dbReference type="Proteomes" id="UP000309676">
    <property type="component" value="Unassembled WGS sequence"/>
</dbReference>
<protein>
    <recommendedName>
        <fullName evidence="3">Ferredoxin-like protein</fullName>
    </recommendedName>
</protein>
<keyword evidence="6" id="KW-0249">Electron transport</keyword>
<dbReference type="PANTHER" id="PTHR43082">
    <property type="entry name" value="FERREDOXIN-LIKE"/>
    <property type="match status" value="1"/>
</dbReference>
<keyword evidence="7" id="KW-0408">Iron</keyword>